<dbReference type="GO" id="GO:2001135">
    <property type="term" value="P:regulation of endocytic recycling"/>
    <property type="evidence" value="ECO:0007669"/>
    <property type="project" value="TreeGrafter"/>
</dbReference>
<name>A0AAE1QIG0_9EUCA</name>
<dbReference type="GO" id="GO:0005769">
    <property type="term" value="C:early endosome"/>
    <property type="evidence" value="ECO:0007669"/>
    <property type="project" value="TreeGrafter"/>
</dbReference>
<dbReference type="AlphaFoldDB" id="A0AAE1QIG0"/>
<dbReference type="PROSITE" id="PS50275">
    <property type="entry name" value="SAC"/>
    <property type="match status" value="1"/>
</dbReference>
<comment type="caution">
    <text evidence="4">The sequence shown here is derived from an EMBL/GenBank/DDBJ whole genome shotgun (WGS) entry which is preliminary data.</text>
</comment>
<dbReference type="EMBL" id="JAWZYT010000261">
    <property type="protein sequence ID" value="KAK4325812.1"/>
    <property type="molecule type" value="Genomic_DNA"/>
</dbReference>
<evidence type="ECO:0008006" key="6">
    <source>
        <dbReference type="Google" id="ProtNLM"/>
    </source>
</evidence>
<dbReference type="GO" id="GO:0046856">
    <property type="term" value="P:phosphatidylinositol dephosphorylation"/>
    <property type="evidence" value="ECO:0007669"/>
    <property type="project" value="TreeGrafter"/>
</dbReference>
<proteinExistence type="predicted"/>
<feature type="region of interest" description="Disordered" evidence="1">
    <location>
        <begin position="1014"/>
        <end position="1042"/>
    </location>
</feature>
<dbReference type="PROSITE" id="PS51791">
    <property type="entry name" value="HSAC2"/>
    <property type="match status" value="1"/>
</dbReference>
<protein>
    <recommendedName>
        <fullName evidence="6">Phosphatidylinositide phosphatase SAC2</fullName>
    </recommendedName>
</protein>
<organism evidence="4 5">
    <name type="scientific">Petrolisthes manimaculis</name>
    <dbReference type="NCBI Taxonomy" id="1843537"/>
    <lineage>
        <taxon>Eukaryota</taxon>
        <taxon>Metazoa</taxon>
        <taxon>Ecdysozoa</taxon>
        <taxon>Arthropoda</taxon>
        <taxon>Crustacea</taxon>
        <taxon>Multicrustacea</taxon>
        <taxon>Malacostraca</taxon>
        <taxon>Eumalacostraca</taxon>
        <taxon>Eucarida</taxon>
        <taxon>Decapoda</taxon>
        <taxon>Pleocyemata</taxon>
        <taxon>Anomura</taxon>
        <taxon>Galatheoidea</taxon>
        <taxon>Porcellanidae</taxon>
        <taxon>Petrolisthes</taxon>
    </lineage>
</organism>
<evidence type="ECO:0000313" key="5">
    <source>
        <dbReference type="Proteomes" id="UP001292094"/>
    </source>
</evidence>
<accession>A0AAE1QIG0</accession>
<dbReference type="GO" id="GO:0045334">
    <property type="term" value="C:clathrin-coated endocytic vesicle"/>
    <property type="evidence" value="ECO:0007669"/>
    <property type="project" value="TreeGrafter"/>
</dbReference>
<feature type="region of interest" description="Disordered" evidence="1">
    <location>
        <begin position="1055"/>
        <end position="1108"/>
    </location>
</feature>
<dbReference type="Proteomes" id="UP001292094">
    <property type="component" value="Unassembled WGS sequence"/>
</dbReference>
<feature type="region of interest" description="Disordered" evidence="1">
    <location>
        <begin position="270"/>
        <end position="330"/>
    </location>
</feature>
<feature type="compositionally biased region" description="Low complexity" evidence="1">
    <location>
        <begin position="289"/>
        <end position="307"/>
    </location>
</feature>
<sequence>MELLQTDKYYIFNRGQDSLWCDRKSGQFEGKTCWDLAAAENPTCLGIIHLLLGKLQIHPDLPPRLLLVTGARQVGVLGGGGQTVYCITRVTFLPLTATPPDSELNLQPCQKHINHPAGSAGDKKMGLPFSDLQQKMAMSKTFGTLRSVTSTIKTATVNAAATAAGQGNKVRRDARDRDRERYERRVLDELSKMFNDSDSFYYSAEADLTSSLQRQSSDEYDVGLPLWRRADDNYFWNRHMMEDLINKQNAKLDVWIVPVIQGFVQTESVPLGSVSTPSTTTAPLISPDQPTATQTQQQQQQQQQQHQDGSDSYSLTVISRRSRHRAGTRYKRRGVDEEGWVANYVETEQVVAYSHHRVAFVQVRGSVPVYWSQPGYKYRPPPRLDKDEAETAVAFEHHFEREVKRFNHIHCVSLVEQTGKERVIADAFMNNILCLNSPDLTFITFDFHEYCRGMRYENVSVLVEGLEEIMGKMLYCWVDREGTICRQRGVFRINCIDCLDRTNVVQTAIAKYVLESQFVKLGMIPPEHPLPTACRSVLQVMWANNGDTISKQYAGTSALKGDFTRTGERRFAGMMKDGMNSANRYYRNHFVDTYRQVAIDVMLGRELSSQQWEEIRYVETLLNVASALMPMGPPSYMAEIAPGGERYLATALYSLSRYYMNRFKDAYRQATIDHLLGNPVTEDLMNLEASGGGGEEEESSMTPEHVKHVIDDCKKLLVPDAETILGAWGLMDTDPSTGDPDQTDMDIILVLTRDSYYVAQYDEELDQILHYERVSLIDLEKIEMGPYTCQGMFKQSKPQQSIRFNYMVEGQGGYIHTFRSMNIRFFNNMAITIKSDEETVESIKAIGETFEVACQMMGCDMQLVTGKLEKKRGRGRRSQLANLLNPLTSLTRTSPDTLRTAGTRAFSNVTSGLAKLNPMSSLRMKRPESVSPCQEASKFYLQKPTVCVQDGSGDLLVGVGGQETHLASCGVLASHLIPAGSPHRYPSPPVARCHSDSSILRSLAHHDPIHYRRSPTPEIIVSGDGKKESGSHNGPAVTSTFGSLSPTLLMQRVRKISHSSDEVDARDEREEGGVVRASSATDLQLHLSSSHSEGHIGGTAHQSSGGDLSSLVSPLSALNKEAMLAPFSVLARGVQSLAPGAGRLARGMQSIGANLDPRRLRAQRQKQLDNDPVMKEKKANCRTKIIQF</sequence>
<keyword evidence="5" id="KW-1185">Reference proteome</keyword>
<gene>
    <name evidence="4" type="ORF">Pmani_003592</name>
</gene>
<feature type="domain" description="HSac2" evidence="3">
    <location>
        <begin position="700"/>
        <end position="884"/>
    </location>
</feature>
<evidence type="ECO:0000259" key="3">
    <source>
        <dbReference type="PROSITE" id="PS51791"/>
    </source>
</evidence>
<dbReference type="InterPro" id="IPR034753">
    <property type="entry name" value="hSac2"/>
</dbReference>
<dbReference type="Pfam" id="PF12456">
    <property type="entry name" value="hSac2"/>
    <property type="match status" value="1"/>
</dbReference>
<feature type="compositionally biased region" description="Polar residues" evidence="1">
    <location>
        <begin position="310"/>
        <end position="319"/>
    </location>
</feature>
<dbReference type="InterPro" id="IPR002013">
    <property type="entry name" value="SAC_dom"/>
</dbReference>
<evidence type="ECO:0000259" key="2">
    <source>
        <dbReference type="PROSITE" id="PS50275"/>
    </source>
</evidence>
<feature type="domain" description="SAC" evidence="2">
    <location>
        <begin position="191"/>
        <end position="555"/>
    </location>
</feature>
<reference evidence="4" key="1">
    <citation type="submission" date="2023-11" db="EMBL/GenBank/DDBJ databases">
        <title>Genome assemblies of two species of porcelain crab, Petrolisthes cinctipes and Petrolisthes manimaculis (Anomura: Porcellanidae).</title>
        <authorList>
            <person name="Angst P."/>
        </authorList>
    </citation>
    <scope>NUCLEOTIDE SEQUENCE</scope>
    <source>
        <strain evidence="4">PB745_02</strain>
        <tissue evidence="4">Gill</tissue>
    </source>
</reference>
<dbReference type="Pfam" id="PF02383">
    <property type="entry name" value="Syja_N"/>
    <property type="match status" value="1"/>
</dbReference>
<feature type="compositionally biased region" description="Polar residues" evidence="1">
    <location>
        <begin position="270"/>
        <end position="283"/>
    </location>
</feature>
<dbReference type="InterPro" id="IPR022158">
    <property type="entry name" value="Inositol_phosphatase"/>
</dbReference>
<dbReference type="GO" id="GO:0043812">
    <property type="term" value="F:phosphatidylinositol-4-phosphate phosphatase activity"/>
    <property type="evidence" value="ECO:0007669"/>
    <property type="project" value="TreeGrafter"/>
</dbReference>
<dbReference type="PANTHER" id="PTHR45662:SF8">
    <property type="entry name" value="PHOSPHATIDYLINOSITIDE PHOSPHATASE SAC2"/>
    <property type="match status" value="1"/>
</dbReference>
<feature type="compositionally biased region" description="Basic residues" evidence="1">
    <location>
        <begin position="320"/>
        <end position="330"/>
    </location>
</feature>
<feature type="compositionally biased region" description="Basic and acidic residues" evidence="1">
    <location>
        <begin position="1058"/>
        <end position="1073"/>
    </location>
</feature>
<dbReference type="PANTHER" id="PTHR45662">
    <property type="entry name" value="PHOSPHATIDYLINOSITIDE PHOSPHATASE SAC1"/>
    <property type="match status" value="1"/>
</dbReference>
<feature type="compositionally biased region" description="Polar residues" evidence="1">
    <location>
        <begin position="1078"/>
        <end position="1091"/>
    </location>
</feature>
<evidence type="ECO:0000256" key="1">
    <source>
        <dbReference type="SAM" id="MobiDB-lite"/>
    </source>
</evidence>
<evidence type="ECO:0000313" key="4">
    <source>
        <dbReference type="EMBL" id="KAK4325812.1"/>
    </source>
</evidence>